<feature type="domain" description="ATPase AAA-type core" evidence="2">
    <location>
        <begin position="24"/>
        <end position="300"/>
    </location>
</feature>
<dbReference type="EMBL" id="CP135076">
    <property type="protein sequence ID" value="WNO53175.1"/>
    <property type="molecule type" value="Genomic_DNA"/>
</dbReference>
<dbReference type="SUPFAM" id="SSF52540">
    <property type="entry name" value="P-loop containing nucleoside triphosphate hydrolases"/>
    <property type="match status" value="1"/>
</dbReference>
<dbReference type="RefSeq" id="WP_313914378.1">
    <property type="nucleotide sequence ID" value="NZ_CP135076.1"/>
</dbReference>
<protein>
    <submittedName>
        <fullName evidence="4">AAA family ATPase</fullName>
    </submittedName>
</protein>
<dbReference type="Gene3D" id="3.40.50.300">
    <property type="entry name" value="P-loop containing nucleotide triphosphate hydrolases"/>
    <property type="match status" value="1"/>
</dbReference>
<dbReference type="InterPro" id="IPR003959">
    <property type="entry name" value="ATPase_AAA_core"/>
</dbReference>
<dbReference type="InterPro" id="IPR034139">
    <property type="entry name" value="TOPRIM_OLD"/>
</dbReference>
<evidence type="ECO:0000256" key="1">
    <source>
        <dbReference type="SAM" id="MobiDB-lite"/>
    </source>
</evidence>
<dbReference type="InterPro" id="IPR051396">
    <property type="entry name" value="Bact_Antivir_Def_Nuclease"/>
</dbReference>
<name>A0ABZ0B7B1_9SPHN</name>
<accession>A0ABZ0B7B1</accession>
<feature type="compositionally biased region" description="Pro residues" evidence="1">
    <location>
        <begin position="546"/>
        <end position="558"/>
    </location>
</feature>
<dbReference type="InterPro" id="IPR027417">
    <property type="entry name" value="P-loop_NTPase"/>
</dbReference>
<dbReference type="Proteomes" id="UP001302249">
    <property type="component" value="Chromosome"/>
</dbReference>
<dbReference type="CDD" id="cd01026">
    <property type="entry name" value="TOPRIM_OLD"/>
    <property type="match status" value="1"/>
</dbReference>
<dbReference type="PANTHER" id="PTHR43581">
    <property type="entry name" value="ATP/GTP PHOSPHATASE"/>
    <property type="match status" value="1"/>
</dbReference>
<evidence type="ECO:0000313" key="4">
    <source>
        <dbReference type="EMBL" id="WNO53175.1"/>
    </source>
</evidence>
<sequence>MKITRVVIRNWRSVKDIDFYPEDITVLVGPNNAGKTNIMSAINFLMGDRWPMPANLNDQDFYLGDRKRDIYIAIYLDHPEVGCIEFDTSKDKYVLTAYDDLHRPIYGFNNAYREQVAFAYVDAARSFERQFGISRWTMFGQAVRLLHEDLKAYEDGAALPPLKDALDKAHEILRTELYVKFEKAMKDAFAAQLKSAGYDVSFEFRTIDETNLYRSLYPMLVENGKAKSPSEVGSGVRNLLVLALFQAFAESFRGGAILGIEEPELYLHPHAQRSLASQFEDLAALGNQVFISTHSAAFLDITLSERIVIVDRCPDDEREVCSSVRTSSTAKLLAKRNGLYPAGNMSETSLRAFLRNVKTVEMAEPYFARMVIIVEGQSEREALPMLLARTGLQLDAEGISIVAAGGKTVLDTLVHLYGAHDIPTYVIFDNDKNGTPAERNFNMTLCRLLGRPETDLPAPVVAANYAILDGDWEHQVEHDVDALYGAGYYASLVQKAKEALLIVGKRNKPLIARWVAEHLGSMNQVPPFVLRISAAVRAMLPGRTALPPPPPPPPPPVPMQSSGWDSGLDDDVPF</sequence>
<gene>
    <name evidence="4" type="ORF">RPR59_12070</name>
</gene>
<organism evidence="4 5">
    <name type="scientific">Stakelama saccharophila</name>
    <dbReference type="NCBI Taxonomy" id="3075605"/>
    <lineage>
        <taxon>Bacteria</taxon>
        <taxon>Pseudomonadati</taxon>
        <taxon>Pseudomonadota</taxon>
        <taxon>Alphaproteobacteria</taxon>
        <taxon>Sphingomonadales</taxon>
        <taxon>Sphingomonadaceae</taxon>
        <taxon>Stakelama</taxon>
    </lineage>
</organism>
<dbReference type="PANTHER" id="PTHR43581:SF4">
    <property type="entry name" value="ATP_GTP PHOSPHATASE"/>
    <property type="match status" value="1"/>
</dbReference>
<reference evidence="4 5" key="1">
    <citation type="submission" date="2023-09" db="EMBL/GenBank/DDBJ databases">
        <authorList>
            <person name="Rey-Velasco X."/>
        </authorList>
    </citation>
    <scope>NUCLEOTIDE SEQUENCE [LARGE SCALE GENOMIC DNA]</scope>
    <source>
        <strain evidence="4 5">W311</strain>
    </source>
</reference>
<dbReference type="Pfam" id="PF13304">
    <property type="entry name" value="AAA_21"/>
    <property type="match status" value="1"/>
</dbReference>
<keyword evidence="5" id="KW-1185">Reference proteome</keyword>
<proteinExistence type="predicted"/>
<feature type="domain" description="OLD protein-like TOPRIM" evidence="3">
    <location>
        <begin position="367"/>
        <end position="431"/>
    </location>
</feature>
<evidence type="ECO:0000259" key="3">
    <source>
        <dbReference type="Pfam" id="PF20469"/>
    </source>
</evidence>
<feature type="region of interest" description="Disordered" evidence="1">
    <location>
        <begin position="543"/>
        <end position="574"/>
    </location>
</feature>
<evidence type="ECO:0000313" key="5">
    <source>
        <dbReference type="Proteomes" id="UP001302249"/>
    </source>
</evidence>
<dbReference type="Pfam" id="PF20469">
    <property type="entry name" value="OLD-like_TOPRIM"/>
    <property type="match status" value="1"/>
</dbReference>
<evidence type="ECO:0000259" key="2">
    <source>
        <dbReference type="Pfam" id="PF13304"/>
    </source>
</evidence>